<feature type="transmembrane region" description="Helical" evidence="1">
    <location>
        <begin position="6"/>
        <end position="27"/>
    </location>
</feature>
<sequence>MEFYNVLVSTAIEITAFVVLVLSIVAYNQFKPKVEAFLEANLTQQQLATLKQLCDFAVVAARERFKTMDGKAQYEAAVELVVGGLQAKGIFLDEEVVK</sequence>
<proteinExistence type="predicted"/>
<keyword evidence="1" id="KW-0472">Membrane</keyword>
<keyword evidence="1" id="KW-0812">Transmembrane</keyword>
<gene>
    <name evidence="2" type="ORF">EDD73_10423</name>
</gene>
<keyword evidence="1" id="KW-1133">Transmembrane helix</keyword>
<evidence type="ECO:0000313" key="2">
    <source>
        <dbReference type="EMBL" id="TCP68121.1"/>
    </source>
</evidence>
<reference evidence="2 3" key="1">
    <citation type="submission" date="2019-03" db="EMBL/GenBank/DDBJ databases">
        <title>Genomic Encyclopedia of Type Strains, Phase IV (KMG-IV): sequencing the most valuable type-strain genomes for metagenomic binning, comparative biology and taxonomic classification.</title>
        <authorList>
            <person name="Goeker M."/>
        </authorList>
    </citation>
    <scope>NUCLEOTIDE SEQUENCE [LARGE SCALE GENOMIC DNA]</scope>
    <source>
        <strain evidence="2 3">DSM 11170</strain>
    </source>
</reference>
<name>A0A4R2S6W0_9FIRM</name>
<dbReference type="RefSeq" id="WP_131918154.1">
    <property type="nucleotide sequence ID" value="NZ_JAOQNU010000004.1"/>
</dbReference>
<evidence type="ECO:0000256" key="1">
    <source>
        <dbReference type="SAM" id="Phobius"/>
    </source>
</evidence>
<comment type="caution">
    <text evidence="2">The sequence shown here is derived from an EMBL/GenBank/DDBJ whole genome shotgun (WGS) entry which is preliminary data.</text>
</comment>
<dbReference type="AlphaFoldDB" id="A0A4R2S6W0"/>
<dbReference type="Proteomes" id="UP000294813">
    <property type="component" value="Unassembled WGS sequence"/>
</dbReference>
<accession>A0A4R2S6W0</accession>
<keyword evidence="3" id="KW-1185">Reference proteome</keyword>
<dbReference type="EMBL" id="SLXT01000004">
    <property type="protein sequence ID" value="TCP68121.1"/>
    <property type="molecule type" value="Genomic_DNA"/>
</dbReference>
<evidence type="ECO:0000313" key="3">
    <source>
        <dbReference type="Proteomes" id="UP000294813"/>
    </source>
</evidence>
<protein>
    <submittedName>
        <fullName evidence="2">Uncharacterized protein</fullName>
    </submittedName>
</protein>
<organism evidence="2 3">
    <name type="scientific">Heliophilum fasciatum</name>
    <dbReference type="NCBI Taxonomy" id="35700"/>
    <lineage>
        <taxon>Bacteria</taxon>
        <taxon>Bacillati</taxon>
        <taxon>Bacillota</taxon>
        <taxon>Clostridia</taxon>
        <taxon>Eubacteriales</taxon>
        <taxon>Heliobacteriaceae</taxon>
        <taxon>Heliophilum</taxon>
    </lineage>
</organism>